<dbReference type="RefSeq" id="XP_021035341.1">
    <property type="nucleotide sequence ID" value="XM_021179682.2"/>
</dbReference>
<dbReference type="PANTHER" id="PTHR14060:SF2">
    <property type="entry name" value="T-CELL LEUKEMIA_LYMPHOMA PROTEIN 1B"/>
    <property type="match status" value="1"/>
</dbReference>
<dbReference type="SUPFAM" id="SSF50904">
    <property type="entry name" value="Oncogene products"/>
    <property type="match status" value="1"/>
</dbReference>
<dbReference type="InterPro" id="IPR036672">
    <property type="entry name" value="TCL1_MTCP1_sf"/>
</dbReference>
<dbReference type="AlphaFoldDB" id="A0A6P5R0S1"/>
<name>A0A6P5R0S1_MUSCR</name>
<dbReference type="InterPro" id="IPR004832">
    <property type="entry name" value="TCL1_MTCP1"/>
</dbReference>
<gene>
    <name evidence="3" type="primary">LOC110307443</name>
</gene>
<comment type="similarity">
    <text evidence="1">Belongs to the TCL1 family.</text>
</comment>
<dbReference type="KEGG" id="mcal:110307443"/>
<dbReference type="Proteomes" id="UP000515126">
    <property type="component" value="Chromosome 12"/>
</dbReference>
<evidence type="ECO:0000313" key="2">
    <source>
        <dbReference type="Proteomes" id="UP000515126"/>
    </source>
</evidence>
<dbReference type="Pfam" id="PF01840">
    <property type="entry name" value="TCL1_MTCP1"/>
    <property type="match status" value="1"/>
</dbReference>
<accession>A0A6P5R0S1</accession>
<evidence type="ECO:0000313" key="3">
    <source>
        <dbReference type="RefSeq" id="XP_021035341.1"/>
    </source>
</evidence>
<protein>
    <submittedName>
        <fullName evidence="3">Protein TCL1B2</fullName>
    </submittedName>
</protein>
<proteinExistence type="inferred from homology"/>
<sequence>MAAAGFFPPRPLPQVLVSTGPGIYEDEHHTLWIVAKLETCSHSPYCNKIETCVTVHLWQMTRFPQEPSPFNPMNFNFLPMTWRLESMNTYRGSDAMHWRLLNHSQVGDTVQLILMLE</sequence>
<dbReference type="Gene3D" id="2.40.15.10">
    <property type="entry name" value="TCL1/MTCP1"/>
    <property type="match status" value="1"/>
</dbReference>
<keyword evidence="2" id="KW-1185">Reference proteome</keyword>
<dbReference type="FunFam" id="2.40.15.10:FF:000004">
    <property type="entry name" value="Protein TCL1B4"/>
    <property type="match status" value="1"/>
</dbReference>
<evidence type="ECO:0000256" key="1">
    <source>
        <dbReference type="ARBA" id="ARBA00006399"/>
    </source>
</evidence>
<dbReference type="PANTHER" id="PTHR14060">
    <property type="entry name" value="PROTEIN P13 MTCP-1"/>
    <property type="match status" value="1"/>
</dbReference>
<dbReference type="GO" id="GO:0043539">
    <property type="term" value="F:protein serine/threonine kinase activator activity"/>
    <property type="evidence" value="ECO:0007669"/>
    <property type="project" value="InterPro"/>
</dbReference>
<dbReference type="GeneID" id="110307443"/>
<reference evidence="3" key="1">
    <citation type="submission" date="2025-08" db="UniProtKB">
        <authorList>
            <consortium name="RefSeq"/>
        </authorList>
    </citation>
    <scope>IDENTIFICATION</scope>
</reference>
<organism evidence="2 3">
    <name type="scientific">Mus caroli</name>
    <name type="common">Ryukyu mouse</name>
    <name type="synonym">Ricefield mouse</name>
    <dbReference type="NCBI Taxonomy" id="10089"/>
    <lineage>
        <taxon>Eukaryota</taxon>
        <taxon>Metazoa</taxon>
        <taxon>Chordata</taxon>
        <taxon>Craniata</taxon>
        <taxon>Vertebrata</taxon>
        <taxon>Euteleostomi</taxon>
        <taxon>Mammalia</taxon>
        <taxon>Eutheria</taxon>
        <taxon>Euarchontoglires</taxon>
        <taxon>Glires</taxon>
        <taxon>Rodentia</taxon>
        <taxon>Myomorpha</taxon>
        <taxon>Muroidea</taxon>
        <taxon>Muridae</taxon>
        <taxon>Murinae</taxon>
        <taxon>Mus</taxon>
        <taxon>Mus</taxon>
    </lineage>
</organism>